<dbReference type="EMBL" id="ACFY01000061">
    <property type="protein sequence ID" value="EEG94516.1"/>
    <property type="molecule type" value="Genomic_DNA"/>
</dbReference>
<dbReference type="Proteomes" id="UP000003561">
    <property type="component" value="Unassembled WGS sequence"/>
</dbReference>
<organism evidence="1 2">
    <name type="scientific">Roseburia inulinivorans DSM 16841</name>
    <dbReference type="NCBI Taxonomy" id="622312"/>
    <lineage>
        <taxon>Bacteria</taxon>
        <taxon>Bacillati</taxon>
        <taxon>Bacillota</taxon>
        <taxon>Clostridia</taxon>
        <taxon>Lachnospirales</taxon>
        <taxon>Lachnospiraceae</taxon>
        <taxon>Roseburia</taxon>
    </lineage>
</organism>
<proteinExistence type="predicted"/>
<gene>
    <name evidence="1" type="ORF">ROSEINA2194_01644</name>
</gene>
<dbReference type="AlphaFoldDB" id="C0FSC8"/>
<evidence type="ECO:0000313" key="1">
    <source>
        <dbReference type="EMBL" id="EEG94516.1"/>
    </source>
</evidence>
<evidence type="ECO:0000313" key="2">
    <source>
        <dbReference type="Proteomes" id="UP000003561"/>
    </source>
</evidence>
<sequence>MRRLIKSTAQKAVYEIWKKQVKRQMPKCLLISSYTAFFV</sequence>
<reference evidence="1 2" key="2">
    <citation type="submission" date="2009-03" db="EMBL/GenBank/DDBJ databases">
        <title>Draft genome sequence of Roseburia inulinivorans (DSM 16841).</title>
        <authorList>
            <person name="Sudarsanam P."/>
            <person name="Ley R."/>
            <person name="Guruge J."/>
            <person name="Turnbaugh P.J."/>
            <person name="Mahowald M."/>
            <person name="Liep D."/>
            <person name="Gordon J."/>
        </authorList>
    </citation>
    <scope>NUCLEOTIDE SEQUENCE [LARGE SCALE GENOMIC DNA]</scope>
    <source>
        <strain evidence="1 2">DSM 16841</strain>
    </source>
</reference>
<protein>
    <submittedName>
        <fullName evidence="1">Uncharacterized protein</fullName>
    </submittedName>
</protein>
<name>C0FSC8_9FIRM</name>
<reference evidence="1 2" key="1">
    <citation type="submission" date="2009-02" db="EMBL/GenBank/DDBJ databases">
        <authorList>
            <person name="Fulton L."/>
            <person name="Clifton S."/>
            <person name="Fulton B."/>
            <person name="Xu J."/>
            <person name="Minx P."/>
            <person name="Pepin K.H."/>
            <person name="Johnson M."/>
            <person name="Bhonagiri V."/>
            <person name="Nash W.E."/>
            <person name="Mardis E.R."/>
            <person name="Wilson R.K."/>
        </authorList>
    </citation>
    <scope>NUCLEOTIDE SEQUENCE [LARGE SCALE GENOMIC DNA]</scope>
    <source>
        <strain evidence="1 2">DSM 16841</strain>
    </source>
</reference>
<accession>C0FSC8</accession>
<comment type="caution">
    <text evidence="1">The sequence shown here is derived from an EMBL/GenBank/DDBJ whole genome shotgun (WGS) entry which is preliminary data.</text>
</comment>